<dbReference type="Proteomes" id="UP001057481">
    <property type="component" value="Unassembled WGS sequence"/>
</dbReference>
<proteinExistence type="predicted"/>
<sequence>MRLNKKRALITISATVVGIGIVGLAYYKYMNNKETVKPQLKLVALGDSLTEGMGDSTKQGGYTQRLAKLINNKLVVPTKVLNYGNSGDRSDQINQHLTNSTQQQIAIKKADAIIMTVGGDDLIQKIGGSVLDRSAKELTQAIKASEPEYTAKLTKLMQSIRRYNKTAPIFVFGNYNPLYVYFANLQSINTSVIAYNNINKKIVKKYHGYYVSTFKQLTFGQYQSALAKQKLLQEANASSVEGVVKTLHENKITDEKNAYIAKSDHFHPNSKGYNYMTKKLYATMIKHKATWLYEK</sequence>
<evidence type="ECO:0000256" key="1">
    <source>
        <dbReference type="SAM" id="Phobius"/>
    </source>
</evidence>
<reference evidence="2" key="1">
    <citation type="submission" date="2021-04" db="EMBL/GenBank/DDBJ databases">
        <title>Taxonomic assessment of Weissella genus.</title>
        <authorList>
            <person name="Fanelli F."/>
            <person name="Chieffi D."/>
            <person name="Dell'Aquila A."/>
            <person name="Gyu-Sung C."/>
            <person name="Franz C.M.A.P."/>
            <person name="Fusco V."/>
        </authorList>
    </citation>
    <scope>NUCLEOTIDE SEQUENCE</scope>
    <source>
        <strain evidence="2">LMG 25373</strain>
    </source>
</reference>
<dbReference type="RefSeq" id="WP_205143270.1">
    <property type="nucleotide sequence ID" value="NZ_JAFBDN010000004.1"/>
</dbReference>
<dbReference type="GO" id="GO:0016787">
    <property type="term" value="F:hydrolase activity"/>
    <property type="evidence" value="ECO:0007669"/>
    <property type="project" value="UniProtKB-KW"/>
</dbReference>
<comment type="caution">
    <text evidence="2">The sequence shown here is derived from an EMBL/GenBank/DDBJ whole genome shotgun (WGS) entry which is preliminary data.</text>
</comment>
<keyword evidence="3" id="KW-1185">Reference proteome</keyword>
<accession>A0ABT0VG09</accession>
<dbReference type="Pfam" id="PF00657">
    <property type="entry name" value="Lipase_GDSL"/>
    <property type="match status" value="1"/>
</dbReference>
<dbReference type="EMBL" id="JAGMVS010000039">
    <property type="protein sequence ID" value="MCM2436768.1"/>
    <property type="molecule type" value="Genomic_DNA"/>
</dbReference>
<dbReference type="PANTHER" id="PTHR30383">
    <property type="entry name" value="THIOESTERASE 1/PROTEASE 1/LYSOPHOSPHOLIPASE L1"/>
    <property type="match status" value="1"/>
</dbReference>
<protein>
    <submittedName>
        <fullName evidence="2">Hydrolase</fullName>
    </submittedName>
</protein>
<keyword evidence="1" id="KW-0472">Membrane</keyword>
<name>A0ABT0VG09_9LACO</name>
<evidence type="ECO:0000313" key="2">
    <source>
        <dbReference type="EMBL" id="MCM2436768.1"/>
    </source>
</evidence>
<dbReference type="SUPFAM" id="SSF52266">
    <property type="entry name" value="SGNH hydrolase"/>
    <property type="match status" value="1"/>
</dbReference>
<feature type="transmembrane region" description="Helical" evidence="1">
    <location>
        <begin position="7"/>
        <end position="27"/>
    </location>
</feature>
<dbReference type="PANTHER" id="PTHR30383:SF27">
    <property type="entry name" value="SPORE GERMINATION LIPASE LIPC"/>
    <property type="match status" value="1"/>
</dbReference>
<dbReference type="Gene3D" id="3.40.50.1110">
    <property type="entry name" value="SGNH hydrolase"/>
    <property type="match status" value="1"/>
</dbReference>
<organism evidence="2 3">
    <name type="scientific">Periweissella beninensis</name>
    <dbReference type="NCBI Taxonomy" id="504936"/>
    <lineage>
        <taxon>Bacteria</taxon>
        <taxon>Bacillati</taxon>
        <taxon>Bacillota</taxon>
        <taxon>Bacilli</taxon>
        <taxon>Lactobacillales</taxon>
        <taxon>Lactobacillaceae</taxon>
        <taxon>Periweissella</taxon>
    </lineage>
</organism>
<dbReference type="InterPro" id="IPR036514">
    <property type="entry name" value="SGNH_hydro_sf"/>
</dbReference>
<keyword evidence="1" id="KW-1133">Transmembrane helix</keyword>
<dbReference type="InterPro" id="IPR001087">
    <property type="entry name" value="GDSL"/>
</dbReference>
<dbReference type="InterPro" id="IPR051532">
    <property type="entry name" value="Ester_Hydrolysis_Enzymes"/>
</dbReference>
<keyword evidence="2" id="KW-0378">Hydrolase</keyword>
<evidence type="ECO:0000313" key="3">
    <source>
        <dbReference type="Proteomes" id="UP001057481"/>
    </source>
</evidence>
<gene>
    <name evidence="2" type="ORF">KAK10_02325</name>
</gene>
<keyword evidence="1" id="KW-0812">Transmembrane</keyword>